<sequence>MSENKEYYAILNELISKNQTVWQVTIISSIGSTPAKPGMKMLIPLSGKVYGNLGGGELEHLLISWVRKEQPSSPILETYLLSEEGEKPERTEGIPLSMVCGGKVSVFIEPLFSSNILYIIGAGHCGKALAHLANLCDFQTRIIDNRPEALENIPPEICNDLHLSDYKDLEKHIQFNQNALIVIMTQGHIYDEQVLEQCLDKPFRYLGMIGSKRKAEKTFQILKAKGYSEEEIQKVHSPIGLPIGSKTPYEIAVSILAEIILILSRDKI</sequence>
<protein>
    <submittedName>
        <fullName evidence="1">Molybdopyranopterin monophosphate insertase</fullName>
    </submittedName>
</protein>
<accession>A0AC61QID2</accession>
<evidence type="ECO:0000313" key="2">
    <source>
        <dbReference type="Proteomes" id="UP000294588"/>
    </source>
</evidence>
<organism evidence="1 2">
    <name type="scientific">Candidatus Syntrophosphaera thermopropionivorans</name>
    <dbReference type="NCBI Taxonomy" id="2593015"/>
    <lineage>
        <taxon>Bacteria</taxon>
        <taxon>Pseudomonadati</taxon>
        <taxon>Candidatus Cloacimonadota</taxon>
        <taxon>Candidatus Cloacimonadia</taxon>
        <taxon>Candidatus Cloacimonadales</taxon>
        <taxon>Candidatus Cloacimonadaceae</taxon>
        <taxon>Candidatus Syntrophosphaera</taxon>
    </lineage>
</organism>
<evidence type="ECO:0000313" key="1">
    <source>
        <dbReference type="EMBL" id="TDF72694.1"/>
    </source>
</evidence>
<dbReference type="EMBL" id="SMOG01000020">
    <property type="protein sequence ID" value="TDF72694.1"/>
    <property type="molecule type" value="Genomic_DNA"/>
</dbReference>
<name>A0AC61QID2_9BACT</name>
<proteinExistence type="predicted"/>
<keyword evidence="2" id="KW-1185">Reference proteome</keyword>
<reference evidence="1" key="1">
    <citation type="submission" date="2019-03" db="EMBL/GenBank/DDBJ databases">
        <title>Candidatus Syntrophosphaera thermopropionivorans: a novel player in syntrophic propionate oxidation during anaerobic digestion.</title>
        <authorList>
            <person name="Dyksma S."/>
        </authorList>
    </citation>
    <scope>NUCLEOTIDE SEQUENCE</scope>
    <source>
        <strain evidence="1">W5</strain>
    </source>
</reference>
<comment type="caution">
    <text evidence="1">The sequence shown here is derived from an EMBL/GenBank/DDBJ whole genome shotgun (WGS) entry which is preliminary data.</text>
</comment>
<dbReference type="Proteomes" id="UP000294588">
    <property type="component" value="Unassembled WGS sequence"/>
</dbReference>
<gene>
    <name evidence="1" type="ORF">E0946_05825</name>
</gene>